<dbReference type="SUPFAM" id="SSF69593">
    <property type="entry name" value="Glycerol-3-phosphate (1)-acyltransferase"/>
    <property type="match status" value="1"/>
</dbReference>
<evidence type="ECO:0000256" key="5">
    <source>
        <dbReference type="SAM" id="Phobius"/>
    </source>
</evidence>
<dbReference type="Pfam" id="PF01553">
    <property type="entry name" value="Acyltransferase"/>
    <property type="match status" value="1"/>
</dbReference>
<feature type="domain" description="APO" evidence="6">
    <location>
        <begin position="183"/>
        <end position="268"/>
    </location>
</feature>
<feature type="transmembrane region" description="Helical" evidence="5">
    <location>
        <begin position="468"/>
        <end position="487"/>
    </location>
</feature>
<dbReference type="Pfam" id="PF05634">
    <property type="entry name" value="APO_RNA-bind"/>
    <property type="match status" value="2"/>
</dbReference>
<dbReference type="CDD" id="cd07989">
    <property type="entry name" value="LPLAT_AGPAT-like"/>
    <property type="match status" value="1"/>
</dbReference>
<dbReference type="GO" id="GO:0006654">
    <property type="term" value="P:phosphatidic acid biosynthetic process"/>
    <property type="evidence" value="ECO:0007669"/>
    <property type="project" value="TreeGrafter"/>
</dbReference>
<comment type="domain">
    <text evidence="4">The HXXXXD motif is essential for acyltransferase activity and may constitute the binding site for the phosphate moiety of the glycerol-3-phosphate.</text>
</comment>
<dbReference type="GO" id="GO:0016020">
    <property type="term" value="C:membrane"/>
    <property type="evidence" value="ECO:0007669"/>
    <property type="project" value="InterPro"/>
</dbReference>
<dbReference type="InterPro" id="IPR004552">
    <property type="entry name" value="AGP_acyltrans"/>
</dbReference>
<evidence type="ECO:0000313" key="8">
    <source>
        <dbReference type="Proteomes" id="UP000290289"/>
    </source>
</evidence>
<keyword evidence="5" id="KW-0472">Membrane</keyword>
<comment type="caution">
    <text evidence="7">The sequence shown here is derived from an EMBL/GenBank/DDBJ whole genome shotgun (WGS) entry which is preliminary data.</text>
</comment>
<protein>
    <recommendedName>
        <fullName evidence="4">1-acyl-sn-glycerol-3-phosphate acyltransferase</fullName>
        <ecNumber evidence="4">2.3.1.51</ecNumber>
    </recommendedName>
</protein>
<dbReference type="PANTHER" id="PTHR10434">
    <property type="entry name" value="1-ACYL-SN-GLYCEROL-3-PHOSPHATE ACYLTRANSFERASE"/>
    <property type="match status" value="1"/>
</dbReference>
<dbReference type="STRING" id="3750.A0A498HUB7"/>
<evidence type="ECO:0000256" key="1">
    <source>
        <dbReference type="ARBA" id="ARBA00008655"/>
    </source>
</evidence>
<dbReference type="EMBL" id="RDQH01000341">
    <property type="protein sequence ID" value="RXH74249.1"/>
    <property type="molecule type" value="Genomic_DNA"/>
</dbReference>
<gene>
    <name evidence="7" type="ORF">DVH24_028970</name>
</gene>
<evidence type="ECO:0000256" key="2">
    <source>
        <dbReference type="ARBA" id="ARBA00022679"/>
    </source>
</evidence>
<dbReference type="GO" id="GO:0003841">
    <property type="term" value="F:1-acylglycerol-3-phosphate O-acyltransferase activity"/>
    <property type="evidence" value="ECO:0007669"/>
    <property type="project" value="UniProtKB-UniRule"/>
</dbReference>
<dbReference type="InterPro" id="IPR002123">
    <property type="entry name" value="Plipid/glycerol_acylTrfase"/>
</dbReference>
<accession>A0A498HUB7</accession>
<keyword evidence="4" id="KW-1208">Phospholipid metabolism</keyword>
<keyword evidence="2 4" id="KW-0808">Transferase</keyword>
<evidence type="ECO:0000313" key="7">
    <source>
        <dbReference type="EMBL" id="RXH74249.1"/>
    </source>
</evidence>
<organism evidence="7 8">
    <name type="scientific">Malus domestica</name>
    <name type="common">Apple</name>
    <name type="synonym">Pyrus malus</name>
    <dbReference type="NCBI Taxonomy" id="3750"/>
    <lineage>
        <taxon>Eukaryota</taxon>
        <taxon>Viridiplantae</taxon>
        <taxon>Streptophyta</taxon>
        <taxon>Embryophyta</taxon>
        <taxon>Tracheophyta</taxon>
        <taxon>Spermatophyta</taxon>
        <taxon>Magnoliopsida</taxon>
        <taxon>eudicotyledons</taxon>
        <taxon>Gunneridae</taxon>
        <taxon>Pentapetalae</taxon>
        <taxon>rosids</taxon>
        <taxon>fabids</taxon>
        <taxon>Rosales</taxon>
        <taxon>Rosaceae</taxon>
        <taxon>Amygdaloideae</taxon>
        <taxon>Maleae</taxon>
        <taxon>Malus</taxon>
    </lineage>
</organism>
<keyword evidence="5" id="KW-1133">Transmembrane helix</keyword>
<comment type="similarity">
    <text evidence="1 4">Belongs to the 1-acyl-sn-glycerol-3-phosphate acyltransferase family.</text>
</comment>
<dbReference type="PROSITE" id="PS51499">
    <property type="entry name" value="APO"/>
    <property type="match status" value="2"/>
</dbReference>
<name>A0A498HUB7_MALDO</name>
<dbReference type="PANTHER" id="PTHR10434:SF60">
    <property type="entry name" value="1-ACYL-SN-GLYCEROL-3-PHOSPHATE ACYLTRANSFERASE LPAT1, CHLOROPLASTIC"/>
    <property type="match status" value="1"/>
</dbReference>
<keyword evidence="3 4" id="KW-0012">Acyltransferase</keyword>
<keyword evidence="4" id="KW-0443">Lipid metabolism</keyword>
<keyword evidence="8" id="KW-1185">Reference proteome</keyword>
<feature type="transmembrane region" description="Helical" evidence="5">
    <location>
        <begin position="433"/>
        <end position="461"/>
    </location>
</feature>
<feature type="domain" description="APO" evidence="6">
    <location>
        <begin position="12"/>
        <end position="98"/>
    </location>
</feature>
<comment type="catalytic activity">
    <reaction evidence="4">
        <text>a 1-acyl-sn-glycero-3-phosphate + an acyl-CoA = a 1,2-diacyl-sn-glycero-3-phosphate + CoA</text>
        <dbReference type="Rhea" id="RHEA:19709"/>
        <dbReference type="ChEBI" id="CHEBI:57287"/>
        <dbReference type="ChEBI" id="CHEBI:57970"/>
        <dbReference type="ChEBI" id="CHEBI:58342"/>
        <dbReference type="ChEBI" id="CHEBI:58608"/>
        <dbReference type="EC" id="2.3.1.51"/>
    </reaction>
</comment>
<keyword evidence="4" id="KW-0444">Lipid biosynthesis</keyword>
<dbReference type="AlphaFoldDB" id="A0A498HUB7"/>
<evidence type="ECO:0000259" key="6">
    <source>
        <dbReference type="PROSITE" id="PS51499"/>
    </source>
</evidence>
<keyword evidence="5" id="KW-0812">Transmembrane</keyword>
<evidence type="ECO:0000256" key="4">
    <source>
        <dbReference type="RuleBase" id="RU361267"/>
    </source>
</evidence>
<proteinExistence type="inferred from homology"/>
<dbReference type="Proteomes" id="UP000290289">
    <property type="component" value="Chromosome 15"/>
</dbReference>
<keyword evidence="4" id="KW-0594">Phospholipid biosynthesis</keyword>
<sequence>MACSSRPLCRLRMMFCNEIHVGPVGHPFKSCKGANANIRKGVHEWIPNVTVDDIFLPVEAFHLYDRLGRRIPHEERFSTPRVPAIVELCIQAGVDVPEYPTTRRRKPIIQISKSEFVDADESELPDPDSEAPKRPVLTEISDLEVVAPTDEEETTLLAEETLRAWEQMRRGAKRLMKMYLVRICGYCPEVHVGPSGHKAQNCGVFKHQQRNGQHGWQTAVLNDLIPPRYVWHVPDVNGPPLQRELRNFYGQAPAVVEMCIQAGAAVPEEYRPTMRLDVGIPSTIKEAEMLPLGSVFWDSHMAAVFLNHLCYYAGPLTGNPTAHRRGVQVQTPPFLAILLSGKKVERSQAIEVSVKVIFVAAAHHSVLCIQRKHGSISWCDLDAKEEFGRPHCNIRLHDQNRLSRYTVVRSAEAGTCDAGYPLPEVSMVSRVRGIGFCAITAFNAIYLFVLMLIVHPLVLLLDRYKRKAHIFIAKIWATATITPFVRIKYEGLENLPPPDAPAVYVSNHQSFLDIYVLFTIGRPFKFISKTSIFLYPIIGWAMFLMGVIPLKRMDRKSQMECLKSCIDLIKKGASVFFFPEGTRSKDGKLGAFKRGAFSLAAKTKVPVVPITLIGTGKIMPPGRETILNTGSVKVVIHKPIEGNDTEVLCRESRNIIARALDRQG</sequence>
<dbReference type="SMART" id="SM00563">
    <property type="entry name" value="PlsC"/>
    <property type="match status" value="1"/>
</dbReference>
<reference evidence="7 8" key="1">
    <citation type="submission" date="2018-10" db="EMBL/GenBank/DDBJ databases">
        <title>A high-quality apple genome assembly.</title>
        <authorList>
            <person name="Hu J."/>
        </authorList>
    </citation>
    <scope>NUCLEOTIDE SEQUENCE [LARGE SCALE GENOMIC DNA]</scope>
    <source>
        <strain evidence="8">cv. HFTH1</strain>
        <tissue evidence="7">Young leaf</tissue>
    </source>
</reference>
<dbReference type="NCBIfam" id="TIGR00530">
    <property type="entry name" value="AGP_acyltrn"/>
    <property type="match status" value="1"/>
</dbReference>
<feature type="transmembrane region" description="Helical" evidence="5">
    <location>
        <begin position="532"/>
        <end position="550"/>
    </location>
</feature>
<dbReference type="GO" id="GO:0003723">
    <property type="term" value="F:RNA binding"/>
    <property type="evidence" value="ECO:0007669"/>
    <property type="project" value="InterPro"/>
</dbReference>
<dbReference type="InterPro" id="IPR023342">
    <property type="entry name" value="APO_dom"/>
</dbReference>
<dbReference type="EC" id="2.3.1.51" evidence="4"/>
<evidence type="ECO:0000256" key="3">
    <source>
        <dbReference type="ARBA" id="ARBA00023315"/>
    </source>
</evidence>